<accession>A0A2J6TNY6</accession>
<dbReference type="RefSeq" id="XP_024741633.1">
    <property type="nucleotide sequence ID" value="XM_024873218.1"/>
</dbReference>
<dbReference type="PANTHER" id="PTHR19959:SF119">
    <property type="entry name" value="FUNGAL LIPASE-LIKE DOMAIN-CONTAINING PROTEIN"/>
    <property type="match status" value="1"/>
</dbReference>
<proteinExistence type="predicted"/>
<dbReference type="InterPro" id="IPR011990">
    <property type="entry name" value="TPR-like_helical_dom_sf"/>
</dbReference>
<evidence type="ECO:0000313" key="3">
    <source>
        <dbReference type="Proteomes" id="UP000235371"/>
    </source>
</evidence>
<dbReference type="Pfam" id="PF12770">
    <property type="entry name" value="CHAT"/>
    <property type="match status" value="1"/>
</dbReference>
<evidence type="ECO:0000313" key="2">
    <source>
        <dbReference type="EMBL" id="PMD64729.1"/>
    </source>
</evidence>
<dbReference type="InParanoid" id="A0A2J6TNY6"/>
<organism evidence="2 3">
    <name type="scientific">Hyaloscypha bicolor E</name>
    <dbReference type="NCBI Taxonomy" id="1095630"/>
    <lineage>
        <taxon>Eukaryota</taxon>
        <taxon>Fungi</taxon>
        <taxon>Dikarya</taxon>
        <taxon>Ascomycota</taxon>
        <taxon>Pezizomycotina</taxon>
        <taxon>Leotiomycetes</taxon>
        <taxon>Helotiales</taxon>
        <taxon>Hyaloscyphaceae</taxon>
        <taxon>Hyaloscypha</taxon>
        <taxon>Hyaloscypha bicolor</taxon>
    </lineage>
</organism>
<feature type="non-terminal residue" evidence="2">
    <location>
        <position position="1"/>
    </location>
</feature>
<keyword evidence="3" id="KW-1185">Reference proteome</keyword>
<sequence>SSIDQAIEASRVGLESLGFDDPLRPDLLSSHAEQLLIKYMRTLETDDLDKAVHIYQDILAEPSQFTNQSLPSFNYALLLRDKHTKTGLASDFDNAIRAAQEAIALDEGDDPKRSEFLLTGCSNPAMFLNNMGLSLGMRYRELGAEKDIYQGISVLQEAIKSTEADDPNHSDLPLFWNNLGLLLEHRYERTKAMDDLEESSRLLKQSVKATPRGDPAYPTRLNNLGLVHGHLFSRTRNIGRLHDAIWATSEAVKMAKKTHPNDLDLPLFLNNLGRLYGDWADVTESSELRDTAMLNLQAAVEGARSQQPPHDDLAMFLNNLSGAFQEKYHAGKLPGDLDKAVVSLKDAVAATPKTHPDRAVRLYNLGLLLREEHSRDDNLQAAISCFQEALDATAAPVMSRIVAGREVLACCLDNLNLNLTCDWDQAYEALDKAVRLVPALAPKSLGNVDKQYVLSQVVGLTSDAAAVALEAGKGAVVALKLLEIGRGIIAKSLEDVRTEAPVRALRAHDPKLAEQFIRIRDELDFSAWSAGSGPSWLDEASRRHDIMRQFEDLVEAIRQRSGFQGFLLPPSQEDLQAAAEHGPIVLVNVSRRLGRCDAFLVERHQIRVLALPGLRYGDLEKNSKGRDLGNIKILEWLWDALTRPVLDALGFDHPPSDENWPRLWWVPTGLLTRFPLHATGRYQKASVDTVLDRVMSSYASSIQSIISGRRQGPQEYATGSQKALLVRMENTLGHTKLQYAADEIDSLRNLLETMNVPFVEPERRKADILSHLPACTLFHFAGHATADEADPSRSFLALEDWDVDRLTVADLRDLNLWQNAPFLAYLSACNTSQIKDGSLFDENVHLVSAFQLAGFRHVVGTLWEVQDRSSSEMARITYKTMHDDDLTDVSVCRGLHRASRELRDRW</sequence>
<dbReference type="STRING" id="1095630.A0A2J6TNY6"/>
<dbReference type="PANTHER" id="PTHR19959">
    <property type="entry name" value="KINESIN LIGHT CHAIN"/>
    <property type="match status" value="1"/>
</dbReference>
<dbReference type="Gene3D" id="1.25.40.10">
    <property type="entry name" value="Tetratricopeptide repeat domain"/>
    <property type="match status" value="2"/>
</dbReference>
<dbReference type="AlphaFoldDB" id="A0A2J6TNY6"/>
<evidence type="ECO:0000259" key="1">
    <source>
        <dbReference type="Pfam" id="PF12770"/>
    </source>
</evidence>
<dbReference type="Proteomes" id="UP000235371">
    <property type="component" value="Unassembled WGS sequence"/>
</dbReference>
<feature type="non-terminal residue" evidence="2">
    <location>
        <position position="906"/>
    </location>
</feature>
<gene>
    <name evidence="2" type="ORF">K444DRAFT_492279</name>
</gene>
<dbReference type="OrthoDB" id="5405072at2759"/>
<feature type="domain" description="CHAT" evidence="1">
    <location>
        <begin position="633"/>
        <end position="902"/>
    </location>
</feature>
<dbReference type="EMBL" id="KZ613747">
    <property type="protein sequence ID" value="PMD64729.1"/>
    <property type="molecule type" value="Genomic_DNA"/>
</dbReference>
<name>A0A2J6TNY6_9HELO</name>
<dbReference type="GeneID" id="36581298"/>
<protein>
    <submittedName>
        <fullName evidence="2">TPR-like protein</fullName>
    </submittedName>
</protein>
<dbReference type="SUPFAM" id="SSF48452">
    <property type="entry name" value="TPR-like"/>
    <property type="match status" value="1"/>
</dbReference>
<reference evidence="2 3" key="1">
    <citation type="submission" date="2016-04" db="EMBL/GenBank/DDBJ databases">
        <title>A degradative enzymes factory behind the ericoid mycorrhizal symbiosis.</title>
        <authorList>
            <consortium name="DOE Joint Genome Institute"/>
            <person name="Martino E."/>
            <person name="Morin E."/>
            <person name="Grelet G."/>
            <person name="Kuo A."/>
            <person name="Kohler A."/>
            <person name="Daghino S."/>
            <person name="Barry K."/>
            <person name="Choi C."/>
            <person name="Cichocki N."/>
            <person name="Clum A."/>
            <person name="Copeland A."/>
            <person name="Hainaut M."/>
            <person name="Haridas S."/>
            <person name="Labutti K."/>
            <person name="Lindquist E."/>
            <person name="Lipzen A."/>
            <person name="Khouja H.-R."/>
            <person name="Murat C."/>
            <person name="Ohm R."/>
            <person name="Olson A."/>
            <person name="Spatafora J."/>
            <person name="Veneault-Fourrey C."/>
            <person name="Henrissat B."/>
            <person name="Grigoriev I."/>
            <person name="Martin F."/>
            <person name="Perotto S."/>
        </authorList>
    </citation>
    <scope>NUCLEOTIDE SEQUENCE [LARGE SCALE GENOMIC DNA]</scope>
    <source>
        <strain evidence="2 3">E</strain>
    </source>
</reference>
<dbReference type="InterPro" id="IPR024983">
    <property type="entry name" value="CHAT_dom"/>
</dbReference>